<protein>
    <submittedName>
        <fullName evidence="1">Uncharacterized protein</fullName>
    </submittedName>
</protein>
<sequence length="119" mass="13313">MDGQTSPSSERRPDGVGTAVFFLLLLLFFFSSSLPRNLLLCLYLLLLDAQAFNLQLQTLHTNTHTHTHTHTNNSCKSGCNQTGSGHHLSLPQRKRMLCLCAHVCTIKRSGKKNNHNISR</sequence>
<keyword evidence="2" id="KW-1185">Reference proteome</keyword>
<comment type="caution">
    <text evidence="1">The sequence shown here is derived from an EMBL/GenBank/DDBJ whole genome shotgun (WGS) entry which is preliminary data.</text>
</comment>
<reference evidence="1" key="1">
    <citation type="submission" date="2020-02" db="EMBL/GenBank/DDBJ databases">
        <title>Genome sequencing of the panga catfish, Pangasius djambal.</title>
        <authorList>
            <person name="Wen M."/>
            <person name="Zahm M."/>
            <person name="Roques C."/>
            <person name="Cabau C."/>
            <person name="Klopp C."/>
            <person name="Donnadieu C."/>
            <person name="Jouanno E."/>
            <person name="Avarre J.-C."/>
            <person name="Campet M."/>
            <person name="Ha T."/>
            <person name="Dugue R."/>
            <person name="Lampietro C."/>
            <person name="Louis A."/>
            <person name="Herpin A."/>
            <person name="Echchiki A."/>
            <person name="Berthelot C."/>
            <person name="Parey E."/>
            <person name="Roest-Crollius H."/>
            <person name="Braasch I."/>
            <person name="Postlethwait J.H."/>
            <person name="Bobe J."/>
            <person name="Montfort J."/>
            <person name="Bouchez O."/>
            <person name="Begum T."/>
            <person name="Schartl M."/>
            <person name="Gustiano R."/>
            <person name="Guiguen Y."/>
        </authorList>
    </citation>
    <scope>NUCLEOTIDE SEQUENCE</scope>
    <source>
        <strain evidence="1">Pdj_M5554</strain>
    </source>
</reference>
<evidence type="ECO:0000313" key="2">
    <source>
        <dbReference type="Proteomes" id="UP000830395"/>
    </source>
</evidence>
<gene>
    <name evidence="1" type="ORF">PDJAM_G00152040</name>
</gene>
<dbReference type="EMBL" id="CM040999">
    <property type="protein sequence ID" value="MCJ8747319.1"/>
    <property type="molecule type" value="Genomic_DNA"/>
</dbReference>
<accession>A0ACC5ZH30</accession>
<dbReference type="Proteomes" id="UP000830395">
    <property type="component" value="Chromosome 25"/>
</dbReference>
<evidence type="ECO:0000313" key="1">
    <source>
        <dbReference type="EMBL" id="MCJ8747319.1"/>
    </source>
</evidence>
<proteinExistence type="predicted"/>
<name>A0ACC5ZH30_9TELE</name>
<organism evidence="1 2">
    <name type="scientific">Pangasius djambal</name>
    <dbReference type="NCBI Taxonomy" id="1691987"/>
    <lineage>
        <taxon>Eukaryota</taxon>
        <taxon>Metazoa</taxon>
        <taxon>Chordata</taxon>
        <taxon>Craniata</taxon>
        <taxon>Vertebrata</taxon>
        <taxon>Euteleostomi</taxon>
        <taxon>Actinopterygii</taxon>
        <taxon>Neopterygii</taxon>
        <taxon>Teleostei</taxon>
        <taxon>Ostariophysi</taxon>
        <taxon>Siluriformes</taxon>
        <taxon>Pangasiidae</taxon>
        <taxon>Pangasius</taxon>
    </lineage>
</organism>